<evidence type="ECO:0000256" key="7">
    <source>
        <dbReference type="SAM" id="MobiDB-lite"/>
    </source>
</evidence>
<accession>A0A5B0R1C7</accession>
<evidence type="ECO:0000256" key="6">
    <source>
        <dbReference type="PROSITE-ProRule" id="PRU00103"/>
    </source>
</evidence>
<evidence type="ECO:0000313" key="8">
    <source>
        <dbReference type="EMBL" id="KAA1119250.1"/>
    </source>
</evidence>
<keyword evidence="4" id="KW-0677">Repeat</keyword>
<organism evidence="8 9">
    <name type="scientific">Puccinia graminis f. sp. tritici</name>
    <dbReference type="NCBI Taxonomy" id="56615"/>
    <lineage>
        <taxon>Eukaryota</taxon>
        <taxon>Fungi</taxon>
        <taxon>Dikarya</taxon>
        <taxon>Basidiomycota</taxon>
        <taxon>Pucciniomycotina</taxon>
        <taxon>Pucciniomycetes</taxon>
        <taxon>Pucciniales</taxon>
        <taxon>Pucciniaceae</taxon>
        <taxon>Puccinia</taxon>
    </lineage>
</organism>
<comment type="subcellular location">
    <subcellularLocation>
        <location evidence="1">Cytoplasm</location>
    </subcellularLocation>
</comment>
<dbReference type="Proteomes" id="UP000324748">
    <property type="component" value="Unassembled WGS sequence"/>
</dbReference>
<name>A0A5B0R1C7_PUCGR</name>
<dbReference type="InterPro" id="IPR011989">
    <property type="entry name" value="ARM-like"/>
</dbReference>
<feature type="compositionally biased region" description="Basic residues" evidence="7">
    <location>
        <begin position="389"/>
        <end position="400"/>
    </location>
</feature>
<dbReference type="InterPro" id="IPR040122">
    <property type="entry name" value="Importin_beta"/>
</dbReference>
<evidence type="ECO:0000256" key="5">
    <source>
        <dbReference type="ARBA" id="ARBA00022927"/>
    </source>
</evidence>
<keyword evidence="9" id="KW-1185">Reference proteome</keyword>
<dbReference type="OrthoDB" id="10535388at2759"/>
<dbReference type="SUPFAM" id="SSF48371">
    <property type="entry name" value="ARM repeat"/>
    <property type="match status" value="1"/>
</dbReference>
<dbReference type="InterPro" id="IPR016024">
    <property type="entry name" value="ARM-type_fold"/>
</dbReference>
<feature type="region of interest" description="Disordered" evidence="7">
    <location>
        <begin position="345"/>
        <end position="597"/>
    </location>
</feature>
<sequence length="597" mass="65688">MTLNSLLWTIKFKKSKIASMDLIKPIVDFLITIGAEDEPEDPEDDSVARTAFRCLDALSTSLSPQAVFPALYSRIQECFRSTDPTLRKAAVMALGVTVEGCSLFIQPHIEQLWPFIDTGLEDSDPRVRRAACTALSCICEMLVDECASQHQILVPRVSALLNDPACQRNAMTSLDGLLEVLDDQTIGLYLSCAYDRFRSSEAQGHCGRCDWLRRLRRKRRIRALLRRLYATDHFFSFLSKERETSRSCGVSLKTLSVLWLLLSARVTAVREQLGYAIYKATKGVRQNGWPGSNTLATLKKLNVVLHVHENPLKVTVDEFCKPPSNMVIGETQRILTAIGEGWVELLGPSPPTPPNATSDLGADREDGGPSRPSVQVGPVPPGEELQNRKAAKSKVSKPKATKPTAKKMAASRQNTSQSGEADNAKKSTKKTTAGGSKQKLPRKKRRDPVSSSSEEEVETSMEEPSEHTPTEESSDEEECDGNMLEEADVVLEKSRQSRVVSTRIGSSQNLGQKQKQSSNVRKGNPFLNQSKRPSIQKRKRRAHISVGNSDGSDGIAEGDNGQVQGDQVIRTGKGGPFKNGRRPKKVQKVAIPNDEGS</sequence>
<evidence type="ECO:0000256" key="3">
    <source>
        <dbReference type="ARBA" id="ARBA00022490"/>
    </source>
</evidence>
<keyword evidence="3" id="KW-0963">Cytoplasm</keyword>
<feature type="repeat" description="HEAT" evidence="6">
    <location>
        <begin position="112"/>
        <end position="150"/>
    </location>
</feature>
<protein>
    <submittedName>
        <fullName evidence="8">Importin</fullName>
    </submittedName>
</protein>
<comment type="caution">
    <text evidence="8">The sequence shown here is derived from an EMBL/GenBank/DDBJ whole genome shotgun (WGS) entry which is preliminary data.</text>
</comment>
<dbReference type="GO" id="GO:0005737">
    <property type="term" value="C:cytoplasm"/>
    <property type="evidence" value="ECO:0007669"/>
    <property type="project" value="UniProtKB-SubCell"/>
</dbReference>
<keyword evidence="5" id="KW-0653">Protein transport</keyword>
<gene>
    <name evidence="8" type="primary">IPO4_1</name>
    <name evidence="8" type="ORF">PGT21_018964</name>
</gene>
<dbReference type="EMBL" id="VSWC01000001">
    <property type="protein sequence ID" value="KAA1119250.1"/>
    <property type="molecule type" value="Genomic_DNA"/>
</dbReference>
<reference evidence="8 9" key="1">
    <citation type="submission" date="2019-05" db="EMBL/GenBank/DDBJ databases">
        <title>Emergence of the Ug99 lineage of the wheat stem rust pathogen through somatic hybridization.</title>
        <authorList>
            <person name="Li F."/>
            <person name="Upadhyaya N.M."/>
            <person name="Sperschneider J."/>
            <person name="Matny O."/>
            <person name="Nguyen-Phuc H."/>
            <person name="Mago R."/>
            <person name="Raley C."/>
            <person name="Miller M.E."/>
            <person name="Silverstein K.A.T."/>
            <person name="Henningsen E."/>
            <person name="Hirsch C.D."/>
            <person name="Visser B."/>
            <person name="Pretorius Z.A."/>
            <person name="Steffenson B.J."/>
            <person name="Schwessinger B."/>
            <person name="Dodds P.N."/>
            <person name="Figueroa M."/>
        </authorList>
    </citation>
    <scope>NUCLEOTIDE SEQUENCE [LARGE SCALE GENOMIC DNA]</scope>
    <source>
        <strain evidence="8">21-0</strain>
    </source>
</reference>
<feature type="compositionally biased region" description="Polar residues" evidence="7">
    <location>
        <begin position="411"/>
        <end position="420"/>
    </location>
</feature>
<evidence type="ECO:0000256" key="4">
    <source>
        <dbReference type="ARBA" id="ARBA00022737"/>
    </source>
</evidence>
<evidence type="ECO:0000256" key="1">
    <source>
        <dbReference type="ARBA" id="ARBA00004496"/>
    </source>
</evidence>
<dbReference type="PANTHER" id="PTHR10527">
    <property type="entry name" value="IMPORTIN BETA"/>
    <property type="match status" value="1"/>
</dbReference>
<dbReference type="Pfam" id="PF13513">
    <property type="entry name" value="HEAT_EZ"/>
    <property type="match status" value="1"/>
</dbReference>
<feature type="compositionally biased region" description="Low complexity" evidence="7">
    <location>
        <begin position="401"/>
        <end position="410"/>
    </location>
</feature>
<dbReference type="PROSITE" id="PS50077">
    <property type="entry name" value="HEAT_REPEAT"/>
    <property type="match status" value="1"/>
</dbReference>
<dbReference type="AlphaFoldDB" id="A0A5B0R1C7"/>
<dbReference type="GO" id="GO:0006606">
    <property type="term" value="P:protein import into nucleus"/>
    <property type="evidence" value="ECO:0007669"/>
    <property type="project" value="InterPro"/>
</dbReference>
<proteinExistence type="predicted"/>
<evidence type="ECO:0000313" key="9">
    <source>
        <dbReference type="Proteomes" id="UP000324748"/>
    </source>
</evidence>
<evidence type="ECO:0000256" key="2">
    <source>
        <dbReference type="ARBA" id="ARBA00022448"/>
    </source>
</evidence>
<feature type="compositionally biased region" description="Basic residues" evidence="7">
    <location>
        <begin position="534"/>
        <end position="543"/>
    </location>
</feature>
<keyword evidence="2" id="KW-0813">Transport</keyword>
<feature type="compositionally biased region" description="Acidic residues" evidence="7">
    <location>
        <begin position="453"/>
        <end position="463"/>
    </location>
</feature>
<feature type="compositionally biased region" description="Polar residues" evidence="7">
    <location>
        <begin position="497"/>
        <end position="533"/>
    </location>
</feature>
<dbReference type="InterPro" id="IPR021133">
    <property type="entry name" value="HEAT_type_2"/>
</dbReference>
<dbReference type="Gene3D" id="1.25.10.10">
    <property type="entry name" value="Leucine-rich Repeat Variant"/>
    <property type="match status" value="1"/>
</dbReference>
<feature type="compositionally biased region" description="Acidic residues" evidence="7">
    <location>
        <begin position="472"/>
        <end position="489"/>
    </location>
</feature>